<evidence type="ECO:0000256" key="7">
    <source>
        <dbReference type="ARBA" id="ARBA00069718"/>
    </source>
</evidence>
<dbReference type="HAMAP" id="MF_01518">
    <property type="entry name" value="Adenine_deamin"/>
    <property type="match status" value="1"/>
</dbReference>
<evidence type="ECO:0000256" key="5">
    <source>
        <dbReference type="ARBA" id="ARBA00023211"/>
    </source>
</evidence>
<evidence type="ECO:0000256" key="3">
    <source>
        <dbReference type="ARBA" id="ARBA00012782"/>
    </source>
</evidence>
<dbReference type="InterPro" id="IPR006680">
    <property type="entry name" value="Amidohydro-rel"/>
</dbReference>
<dbReference type="GO" id="GO:0006146">
    <property type="term" value="P:adenine catabolic process"/>
    <property type="evidence" value="ECO:0007669"/>
    <property type="project" value="InterPro"/>
</dbReference>
<comment type="similarity">
    <text evidence="2 8">Belongs to the metallo-dependent hydrolases superfamily. Adenine deaminase family.</text>
</comment>
<dbReference type="PANTHER" id="PTHR11113">
    <property type="entry name" value="N-ACETYLGLUCOSAMINE-6-PHOSPHATE DEACETYLASE"/>
    <property type="match status" value="1"/>
</dbReference>
<comment type="cofactor">
    <cofactor evidence="1 8">
        <name>Mn(2+)</name>
        <dbReference type="ChEBI" id="CHEBI:29035"/>
    </cofactor>
</comment>
<sequence length="569" mass="61164">MEKQHLIDIAAKKKKAAVVFKDVAVIDVYSRETIRADVAIDAGYIVAIGEGYEGETEYHDPSWTLAPTFIDSHVHIESSMVPPHEFAKAVLPLGVATVIADPHEIANVNGALGIEYMLADAKGLPLDVRMMLPSCVPATPFEHAGAKLYAEDLAPFLGDPGVHGLGEVMDYPSVEAGSEDMLQKIAQTEHAGKVVDGHASGLGPDQLNVYRTAGIMTDHECTTAEEALERVRRGFYVQIREGSVARNVEQVSRAITESNAHRFLFCTDDKHLDDLVAEGGIDYNIRMAIKQGVKPETAYAIASLHAAEAYGLKDVGAIAPGKRANFVILSDVQSVKIETVYVNGELVVEEGNATFEATGIEVPKPMKGELKLPALTADSFRLPVKEEAVDVIQVLPNSLLTKRERLVFTPDESGADIAQDIATLAVIERHHGTGHMALAPVTGFGLKRGALAATVAHDSHNLVVAGVSPEDMLLAAETLEKVGGGVVAVSEGKVLAVLPLEIGGLMTKRPYREVAEVLEQLNDALDVVGAYRHFNPYLTMSFLALPVIPDLKLTDMGLFDVTTFSFIEA</sequence>
<dbReference type="GO" id="GO:0000034">
    <property type="term" value="F:adenine deaminase activity"/>
    <property type="evidence" value="ECO:0007669"/>
    <property type="project" value="UniProtKB-UniRule"/>
</dbReference>
<dbReference type="FunFam" id="3.20.20.140:FF:000016">
    <property type="entry name" value="Adenine deaminase"/>
    <property type="match status" value="1"/>
</dbReference>
<dbReference type="InterPro" id="IPR026912">
    <property type="entry name" value="Adenine_deam_C"/>
</dbReference>
<dbReference type="NCBIfam" id="TIGR01178">
    <property type="entry name" value="ade"/>
    <property type="match status" value="1"/>
</dbReference>
<protein>
    <recommendedName>
        <fullName evidence="7 8">Adenine deaminase</fullName>
        <shortName evidence="8">Adenase</shortName>
        <shortName evidence="8">Adenine aminase</shortName>
        <ecNumber evidence="3 8">3.5.4.2</ecNumber>
    </recommendedName>
</protein>
<dbReference type="InterPro" id="IPR011059">
    <property type="entry name" value="Metal-dep_hydrolase_composite"/>
</dbReference>
<evidence type="ECO:0000313" key="11">
    <source>
        <dbReference type="EMBL" id="STO09135.1"/>
    </source>
</evidence>
<dbReference type="Proteomes" id="UP000254060">
    <property type="component" value="Unassembled WGS sequence"/>
</dbReference>
<evidence type="ECO:0000256" key="2">
    <source>
        <dbReference type="ARBA" id="ARBA00006773"/>
    </source>
</evidence>
<dbReference type="PANTHER" id="PTHR11113:SF2">
    <property type="entry name" value="ADENINE DEAMINASE"/>
    <property type="match status" value="1"/>
</dbReference>
<dbReference type="EMBL" id="UGGP01000001">
    <property type="protein sequence ID" value="STO09135.1"/>
    <property type="molecule type" value="Genomic_DNA"/>
</dbReference>
<evidence type="ECO:0000256" key="1">
    <source>
        <dbReference type="ARBA" id="ARBA00001936"/>
    </source>
</evidence>
<feature type="domain" description="Amidohydrolase-related" evidence="9">
    <location>
        <begin position="65"/>
        <end position="347"/>
    </location>
</feature>
<dbReference type="Pfam" id="PF01979">
    <property type="entry name" value="Amidohydro_1"/>
    <property type="match status" value="1"/>
</dbReference>
<evidence type="ECO:0000259" key="10">
    <source>
        <dbReference type="Pfam" id="PF13382"/>
    </source>
</evidence>
<dbReference type="InterPro" id="IPR006679">
    <property type="entry name" value="Adenine_deam"/>
</dbReference>
<dbReference type="AlphaFoldDB" id="A0A377FXH1"/>
<dbReference type="RefSeq" id="WP_029336026.1">
    <property type="nucleotide sequence ID" value="NZ_UGGP01000001.1"/>
</dbReference>
<organism evidence="11 12">
    <name type="scientific">Exiguobacterium aurantiacum</name>
    <dbReference type="NCBI Taxonomy" id="33987"/>
    <lineage>
        <taxon>Bacteria</taxon>
        <taxon>Bacillati</taxon>
        <taxon>Bacillota</taxon>
        <taxon>Bacilli</taxon>
        <taxon>Bacillales</taxon>
        <taxon>Bacillales Family XII. Incertae Sedis</taxon>
        <taxon>Exiguobacterium</taxon>
    </lineage>
</organism>
<keyword evidence="5 8" id="KW-0464">Manganese</keyword>
<evidence type="ECO:0000256" key="6">
    <source>
        <dbReference type="ARBA" id="ARBA00047720"/>
    </source>
</evidence>
<dbReference type="SUPFAM" id="SSF51338">
    <property type="entry name" value="Composite domain of metallo-dependent hydrolases"/>
    <property type="match status" value="1"/>
</dbReference>
<reference evidence="11 12" key="1">
    <citation type="submission" date="2018-06" db="EMBL/GenBank/DDBJ databases">
        <authorList>
            <consortium name="Pathogen Informatics"/>
            <person name="Doyle S."/>
        </authorList>
    </citation>
    <scope>NUCLEOTIDE SEQUENCE [LARGE SCALE GENOMIC DNA]</scope>
    <source>
        <strain evidence="11 12">NCTC13163</strain>
    </source>
</reference>
<dbReference type="SUPFAM" id="SSF51556">
    <property type="entry name" value="Metallo-dependent hydrolases"/>
    <property type="match status" value="1"/>
</dbReference>
<accession>A0A377FXH1</accession>
<evidence type="ECO:0000259" key="9">
    <source>
        <dbReference type="Pfam" id="PF01979"/>
    </source>
</evidence>
<dbReference type="InterPro" id="IPR032466">
    <property type="entry name" value="Metal_Hydrolase"/>
</dbReference>
<gene>
    <name evidence="11" type="primary">adeC</name>
    <name evidence="8" type="synonym">ade</name>
    <name evidence="11" type="ORF">NCTC13163_02535</name>
</gene>
<dbReference type="OrthoDB" id="9775607at2"/>
<evidence type="ECO:0000313" key="12">
    <source>
        <dbReference type="Proteomes" id="UP000254060"/>
    </source>
</evidence>
<dbReference type="STRING" id="1397694.GCA_000702585_03019"/>
<comment type="catalytic activity">
    <reaction evidence="6 8">
        <text>adenine + H2O + H(+) = hypoxanthine + NH4(+)</text>
        <dbReference type="Rhea" id="RHEA:23688"/>
        <dbReference type="ChEBI" id="CHEBI:15377"/>
        <dbReference type="ChEBI" id="CHEBI:15378"/>
        <dbReference type="ChEBI" id="CHEBI:16708"/>
        <dbReference type="ChEBI" id="CHEBI:17368"/>
        <dbReference type="ChEBI" id="CHEBI:28938"/>
        <dbReference type="EC" id="3.5.4.2"/>
    </reaction>
</comment>
<dbReference type="EC" id="3.5.4.2" evidence="3 8"/>
<name>A0A377FXH1_9BACL</name>
<evidence type="ECO:0000256" key="8">
    <source>
        <dbReference type="HAMAP-Rule" id="MF_01518"/>
    </source>
</evidence>
<dbReference type="Pfam" id="PF13382">
    <property type="entry name" value="Adenine_deam_C"/>
    <property type="match status" value="1"/>
</dbReference>
<dbReference type="CDD" id="cd01295">
    <property type="entry name" value="AdeC"/>
    <property type="match status" value="1"/>
</dbReference>
<proteinExistence type="inferred from homology"/>
<dbReference type="Gene3D" id="3.20.20.140">
    <property type="entry name" value="Metal-dependent hydrolases"/>
    <property type="match status" value="1"/>
</dbReference>
<keyword evidence="4 8" id="KW-0378">Hydrolase</keyword>
<dbReference type="Gene3D" id="2.30.40.10">
    <property type="entry name" value="Urease, subunit C, domain 1"/>
    <property type="match status" value="1"/>
</dbReference>
<evidence type="ECO:0000256" key="4">
    <source>
        <dbReference type="ARBA" id="ARBA00022801"/>
    </source>
</evidence>
<feature type="domain" description="Adenine deaminase C-terminal" evidence="10">
    <location>
        <begin position="405"/>
        <end position="564"/>
    </location>
</feature>